<comment type="caution">
    <text evidence="1">The sequence shown here is derived from an EMBL/GenBank/DDBJ whole genome shotgun (WGS) entry which is preliminary data.</text>
</comment>
<dbReference type="CDD" id="cd00565">
    <property type="entry name" value="Ubl_ThiS"/>
    <property type="match status" value="1"/>
</dbReference>
<keyword evidence="2" id="KW-1185">Reference proteome</keyword>
<proteinExistence type="predicted"/>
<gene>
    <name evidence="1" type="primary">thiS</name>
    <name evidence="1" type="ORF">OFY17_06230</name>
</gene>
<dbReference type="Gene3D" id="3.10.20.30">
    <property type="match status" value="1"/>
</dbReference>
<organism evidence="1 2">
    <name type="scientific">Marinomonas sargassi</name>
    <dbReference type="NCBI Taxonomy" id="2984494"/>
    <lineage>
        <taxon>Bacteria</taxon>
        <taxon>Pseudomonadati</taxon>
        <taxon>Pseudomonadota</taxon>
        <taxon>Gammaproteobacteria</taxon>
        <taxon>Oceanospirillales</taxon>
        <taxon>Oceanospirillaceae</taxon>
        <taxon>Marinomonas</taxon>
    </lineage>
</organism>
<dbReference type="Proteomes" id="UP001209713">
    <property type="component" value="Unassembled WGS sequence"/>
</dbReference>
<protein>
    <submittedName>
        <fullName evidence="1">Sulfur carrier protein ThiS</fullName>
    </submittedName>
</protein>
<evidence type="ECO:0000313" key="1">
    <source>
        <dbReference type="EMBL" id="MCV2402487.1"/>
    </source>
</evidence>
<dbReference type="NCBIfam" id="TIGR01683">
    <property type="entry name" value="thiS"/>
    <property type="match status" value="1"/>
</dbReference>
<name>A0ABT2YRG5_9GAMM</name>
<dbReference type="InterPro" id="IPR010035">
    <property type="entry name" value="Thi_S"/>
</dbReference>
<dbReference type="PANTHER" id="PTHR34472">
    <property type="entry name" value="SULFUR CARRIER PROTEIN THIS"/>
    <property type="match status" value="1"/>
</dbReference>
<dbReference type="Pfam" id="PF02597">
    <property type="entry name" value="ThiS"/>
    <property type="match status" value="1"/>
</dbReference>
<dbReference type="RefSeq" id="WP_263529867.1">
    <property type="nucleotide sequence ID" value="NZ_JAOVZB010000002.1"/>
</dbReference>
<dbReference type="InterPro" id="IPR016155">
    <property type="entry name" value="Mopterin_synth/thiamin_S_b"/>
</dbReference>
<accession>A0ABT2YRG5</accession>
<dbReference type="EMBL" id="JAOVZB010000002">
    <property type="protein sequence ID" value="MCV2402487.1"/>
    <property type="molecule type" value="Genomic_DNA"/>
</dbReference>
<dbReference type="InterPro" id="IPR012675">
    <property type="entry name" value="Beta-grasp_dom_sf"/>
</dbReference>
<evidence type="ECO:0000313" key="2">
    <source>
        <dbReference type="Proteomes" id="UP001209713"/>
    </source>
</evidence>
<reference evidence="1 2" key="1">
    <citation type="submission" date="2022-10" db="EMBL/GenBank/DDBJ databases">
        <title>Marinomonas transparenta sp. nov. and Marinomonas sargassi sp. nov., isolated from marine alga (Sargassum natans (L.) Gaillon).</title>
        <authorList>
            <person name="Wang Y."/>
        </authorList>
    </citation>
    <scope>NUCLEOTIDE SEQUENCE [LARGE SCALE GENOMIC DNA]</scope>
    <source>
        <strain evidence="1 2">C2222</strain>
    </source>
</reference>
<sequence length="66" mass="6990">MKNIQVNSENISCQAENLADLLTELNYGDAIVATALNGDFVAQGLRASTPLKDGDRIEILAPMQGG</sequence>
<dbReference type="SUPFAM" id="SSF54285">
    <property type="entry name" value="MoaD/ThiS"/>
    <property type="match status" value="1"/>
</dbReference>
<dbReference type="PANTHER" id="PTHR34472:SF1">
    <property type="entry name" value="SULFUR CARRIER PROTEIN THIS"/>
    <property type="match status" value="1"/>
</dbReference>
<dbReference type="InterPro" id="IPR003749">
    <property type="entry name" value="ThiS/MoaD-like"/>
</dbReference>